<keyword evidence="4" id="KW-1185">Reference proteome</keyword>
<keyword evidence="1" id="KW-0732">Signal</keyword>
<dbReference type="EMBL" id="FXTO01000001">
    <property type="protein sequence ID" value="SMO35524.1"/>
    <property type="molecule type" value="Genomic_DNA"/>
</dbReference>
<dbReference type="Pfam" id="PF13449">
    <property type="entry name" value="Phytase-like"/>
    <property type="match status" value="1"/>
</dbReference>
<feature type="signal peptide" evidence="1">
    <location>
        <begin position="1"/>
        <end position="21"/>
    </location>
</feature>
<dbReference type="InterPro" id="IPR011042">
    <property type="entry name" value="6-blade_b-propeller_TolB-like"/>
</dbReference>
<protein>
    <recommendedName>
        <fullName evidence="2">Phytase-like domain-containing protein</fullName>
    </recommendedName>
</protein>
<accession>A0A521AKZ8</accession>
<proteinExistence type="predicted"/>
<dbReference type="Gene3D" id="2.120.10.30">
    <property type="entry name" value="TolB, C-terminal domain"/>
    <property type="match status" value="1"/>
</dbReference>
<evidence type="ECO:0000256" key="1">
    <source>
        <dbReference type="SAM" id="SignalP"/>
    </source>
</evidence>
<dbReference type="InterPro" id="IPR014567">
    <property type="entry name" value="UCP031900"/>
</dbReference>
<evidence type="ECO:0000259" key="2">
    <source>
        <dbReference type="Pfam" id="PF13449"/>
    </source>
</evidence>
<evidence type="ECO:0000313" key="3">
    <source>
        <dbReference type="EMBL" id="SMO35524.1"/>
    </source>
</evidence>
<name>A0A521AKZ8_9RHOB</name>
<reference evidence="3 4" key="1">
    <citation type="submission" date="2017-05" db="EMBL/GenBank/DDBJ databases">
        <authorList>
            <person name="Varghese N."/>
            <person name="Submissions S."/>
        </authorList>
    </citation>
    <scope>NUCLEOTIDE SEQUENCE [LARGE SCALE GENOMIC DNA]</scope>
    <source>
        <strain evidence="3 4">DSM 29506</strain>
    </source>
</reference>
<dbReference type="RefSeq" id="WP_142491543.1">
    <property type="nucleotide sequence ID" value="NZ_FXTO01000001.1"/>
</dbReference>
<dbReference type="PIRSF" id="PIRSF031900">
    <property type="entry name" value="UCP031900"/>
    <property type="match status" value="1"/>
</dbReference>
<dbReference type="SUPFAM" id="SSF50956">
    <property type="entry name" value="Thermostable phytase (3-phytase)"/>
    <property type="match status" value="1"/>
</dbReference>
<dbReference type="InterPro" id="IPR027372">
    <property type="entry name" value="Phytase-like_dom"/>
</dbReference>
<dbReference type="Proteomes" id="UP000316030">
    <property type="component" value="Unassembled WGS sequence"/>
</dbReference>
<feature type="domain" description="Phytase-like" evidence="2">
    <location>
        <begin position="45"/>
        <end position="281"/>
    </location>
</feature>
<sequence>MRQRFAIAIAALAGGAWLQFAPLDEIGPAQFDRAIDLPANRSNSGGFSGVEVSENGAVFLAISDRGYVLRGRLLRADGHLAGVQTDPVRPLLTTGGTPVRGKGNDAEGAALAPDGTLYVSFEGQNRILSYAAGKPVAQRRFTSDLFVSFPSNGGMEALAIDAAGTLYALPERIWRRRQPTPVYRLDAQGWTALPGYARNRGFLPVGADVGPDRRLYILERHFKGLGFASRIRSYAIGPDALYDPLIILTTRQGRHGNLEGLSVWRDGQGAIRLTMVSDDNFLPVLPNQVVEYVVPKILANKGAKD</sequence>
<dbReference type="AlphaFoldDB" id="A0A521AKZ8"/>
<gene>
    <name evidence="3" type="ORF">SAMN06265173_101234</name>
</gene>
<evidence type="ECO:0000313" key="4">
    <source>
        <dbReference type="Proteomes" id="UP000316030"/>
    </source>
</evidence>
<organism evidence="3 4">
    <name type="scientific">Thalassovita litoralis</name>
    <dbReference type="NCBI Taxonomy" id="1010611"/>
    <lineage>
        <taxon>Bacteria</taxon>
        <taxon>Pseudomonadati</taxon>
        <taxon>Pseudomonadota</taxon>
        <taxon>Alphaproteobacteria</taxon>
        <taxon>Rhodobacterales</taxon>
        <taxon>Roseobacteraceae</taxon>
        <taxon>Thalassovita</taxon>
    </lineage>
</organism>
<dbReference type="OrthoDB" id="9798693at2"/>
<feature type="chain" id="PRO_5021918030" description="Phytase-like domain-containing protein" evidence="1">
    <location>
        <begin position="22"/>
        <end position="305"/>
    </location>
</feature>